<name>A0A934UVY8_9MICO</name>
<accession>A0A934UVY8</accession>
<organism evidence="1 2">
    <name type="scientific">Leucobacter chromiisoli</name>
    <dbReference type="NCBI Taxonomy" id="2796471"/>
    <lineage>
        <taxon>Bacteria</taxon>
        <taxon>Bacillati</taxon>
        <taxon>Actinomycetota</taxon>
        <taxon>Actinomycetes</taxon>
        <taxon>Micrococcales</taxon>
        <taxon>Microbacteriaceae</taxon>
        <taxon>Leucobacter</taxon>
    </lineage>
</organism>
<reference evidence="1" key="1">
    <citation type="submission" date="2020-12" db="EMBL/GenBank/DDBJ databases">
        <title>Leucobacter sp. CAS1, isolated from Chromium sludge.</title>
        <authorList>
            <person name="Xu Z."/>
        </authorList>
    </citation>
    <scope>NUCLEOTIDE SEQUENCE</scope>
    <source>
        <strain evidence="1">CSA1</strain>
    </source>
</reference>
<proteinExistence type="predicted"/>
<comment type="caution">
    <text evidence="1">The sequence shown here is derived from an EMBL/GenBank/DDBJ whole genome shotgun (WGS) entry which is preliminary data.</text>
</comment>
<protein>
    <submittedName>
        <fullName evidence="1">Uncharacterized protein</fullName>
    </submittedName>
</protein>
<dbReference type="RefSeq" id="WP_200116133.1">
    <property type="nucleotide sequence ID" value="NZ_JAEHOH010000020.1"/>
</dbReference>
<dbReference type="AlphaFoldDB" id="A0A934UVY8"/>
<dbReference type="Proteomes" id="UP000608530">
    <property type="component" value="Unassembled WGS sequence"/>
</dbReference>
<dbReference type="EMBL" id="JAEHOH010000020">
    <property type="protein sequence ID" value="MBK0419991.1"/>
    <property type="molecule type" value="Genomic_DNA"/>
</dbReference>
<evidence type="ECO:0000313" key="1">
    <source>
        <dbReference type="EMBL" id="MBK0419991.1"/>
    </source>
</evidence>
<keyword evidence="2" id="KW-1185">Reference proteome</keyword>
<sequence>MKHELNLGEFARMIRDVAQGQGEMFIAGCAAMAVEYEGMSEMTDEQIRNTLRSFGVALGVLDG</sequence>
<evidence type="ECO:0000313" key="2">
    <source>
        <dbReference type="Proteomes" id="UP000608530"/>
    </source>
</evidence>
<gene>
    <name evidence="1" type="ORF">JD276_13215</name>
</gene>